<dbReference type="Ensembl" id="ENSCSAVT00000018172.1">
    <property type="protein sequence ID" value="ENSCSAVP00000017977.1"/>
    <property type="gene ID" value="ENSCSAVG00000010584.1"/>
</dbReference>
<accession>H2ZK61</accession>
<dbReference type="HOGENOM" id="CLU_092648_0_0_1"/>
<dbReference type="AlphaFoldDB" id="H2ZK61"/>
<reference evidence="1" key="3">
    <citation type="submission" date="2025-09" db="UniProtKB">
        <authorList>
            <consortium name="Ensembl"/>
        </authorList>
    </citation>
    <scope>IDENTIFICATION</scope>
</reference>
<reference evidence="1" key="2">
    <citation type="submission" date="2025-08" db="UniProtKB">
        <authorList>
            <consortium name="Ensembl"/>
        </authorList>
    </citation>
    <scope>IDENTIFICATION</scope>
</reference>
<dbReference type="GeneTree" id="ENSGT00390000001988"/>
<protein>
    <submittedName>
        <fullName evidence="1">Uncharacterized protein</fullName>
    </submittedName>
</protein>
<dbReference type="OMA" id="RDAENIN"/>
<organism evidence="1 2">
    <name type="scientific">Ciona savignyi</name>
    <name type="common">Pacific transparent sea squirt</name>
    <dbReference type="NCBI Taxonomy" id="51511"/>
    <lineage>
        <taxon>Eukaryota</taxon>
        <taxon>Metazoa</taxon>
        <taxon>Chordata</taxon>
        <taxon>Tunicata</taxon>
        <taxon>Ascidiacea</taxon>
        <taxon>Phlebobranchia</taxon>
        <taxon>Cionidae</taxon>
        <taxon>Ciona</taxon>
    </lineage>
</organism>
<proteinExistence type="predicted"/>
<sequence length="216" mass="24524">MVVAGINIVSSLAEDISKPAVVQSNYSYDITLPCVYAPGLTVGDRRRELECCNQAVDHYNKWWTMGEAYLTRLLENLQGWNCPQFQYECANRTRAFTPFAKLAYARFCNQSELLDRCQDIISTPENIAMLRSTNSSSLEMWVQLAKNMSMDNYEDPCVQIALYERGGYSDYQETVEPIIPFCDMAMCGFDLATLTENNFNTWSCMPASCRANIIIA</sequence>
<dbReference type="InParanoid" id="H2ZK61"/>
<keyword evidence="2" id="KW-1185">Reference proteome</keyword>
<name>H2ZK61_CIOSA</name>
<reference evidence="2" key="1">
    <citation type="submission" date="2003-08" db="EMBL/GenBank/DDBJ databases">
        <authorList>
            <person name="Birren B."/>
            <person name="Nusbaum C."/>
            <person name="Abebe A."/>
            <person name="Abouelleil A."/>
            <person name="Adekoya E."/>
            <person name="Ait-zahra M."/>
            <person name="Allen N."/>
            <person name="Allen T."/>
            <person name="An P."/>
            <person name="Anderson M."/>
            <person name="Anderson S."/>
            <person name="Arachchi H."/>
            <person name="Armbruster J."/>
            <person name="Bachantsang P."/>
            <person name="Baldwin J."/>
            <person name="Barry A."/>
            <person name="Bayul T."/>
            <person name="Blitshsteyn B."/>
            <person name="Bloom T."/>
            <person name="Blye J."/>
            <person name="Boguslavskiy L."/>
            <person name="Borowsky M."/>
            <person name="Boukhgalter B."/>
            <person name="Brunache A."/>
            <person name="Butler J."/>
            <person name="Calixte N."/>
            <person name="Calvo S."/>
            <person name="Camarata J."/>
            <person name="Campo K."/>
            <person name="Chang J."/>
            <person name="Cheshatsang Y."/>
            <person name="Citroen M."/>
            <person name="Collymore A."/>
            <person name="Considine T."/>
            <person name="Cook A."/>
            <person name="Cooke P."/>
            <person name="Corum B."/>
            <person name="Cuomo C."/>
            <person name="David R."/>
            <person name="Dawoe T."/>
            <person name="Degray S."/>
            <person name="Dodge S."/>
            <person name="Dooley K."/>
            <person name="Dorje P."/>
            <person name="Dorjee K."/>
            <person name="Dorris L."/>
            <person name="Duffey N."/>
            <person name="Dupes A."/>
            <person name="Elkins T."/>
            <person name="Engels R."/>
            <person name="Erickson J."/>
            <person name="Farina A."/>
            <person name="Faro S."/>
            <person name="Ferreira P."/>
            <person name="Fischer H."/>
            <person name="Fitzgerald M."/>
            <person name="Foley K."/>
            <person name="Gage D."/>
            <person name="Galagan J."/>
            <person name="Gearin G."/>
            <person name="Gnerre S."/>
            <person name="Gnirke A."/>
            <person name="Goyette A."/>
            <person name="Graham J."/>
            <person name="Grandbois E."/>
            <person name="Gyaltsen K."/>
            <person name="Hafez N."/>
            <person name="Hagopian D."/>
            <person name="Hagos B."/>
            <person name="Hall J."/>
            <person name="Hatcher B."/>
            <person name="Heller A."/>
            <person name="Higgins H."/>
            <person name="Honan T."/>
            <person name="Horn A."/>
            <person name="Houde N."/>
            <person name="Hughes L."/>
            <person name="Hulme W."/>
            <person name="Husby E."/>
            <person name="Iliev I."/>
            <person name="Jaffe D."/>
            <person name="Jones C."/>
            <person name="Kamal M."/>
            <person name="Kamat A."/>
            <person name="Kamvysselis M."/>
            <person name="Karlsson E."/>
            <person name="Kells C."/>
            <person name="Kieu A."/>
            <person name="Kisner P."/>
            <person name="Kodira C."/>
            <person name="Kulbokas E."/>
            <person name="Labutti K."/>
            <person name="Lama D."/>
            <person name="Landers T."/>
            <person name="Leger J."/>
            <person name="Levine S."/>
            <person name="Lewis D."/>
            <person name="Lewis T."/>
            <person name="Lindblad-toh K."/>
            <person name="Liu X."/>
            <person name="Lokyitsang T."/>
            <person name="Lokyitsang Y."/>
            <person name="Lucien O."/>
            <person name="Lui A."/>
            <person name="Ma L.J."/>
            <person name="Mabbitt R."/>
            <person name="Macdonald J."/>
            <person name="Maclean C."/>
            <person name="Major J."/>
            <person name="Manning J."/>
            <person name="Marabella R."/>
            <person name="Maru K."/>
            <person name="Matthews C."/>
            <person name="Mauceli E."/>
            <person name="Mccarthy M."/>
            <person name="Mcdonough S."/>
            <person name="Mcghee T."/>
            <person name="Meldrim J."/>
            <person name="Meneus L."/>
            <person name="Mesirov J."/>
            <person name="Mihalev A."/>
            <person name="Mihova T."/>
            <person name="Mikkelsen T."/>
            <person name="Mlenga V."/>
            <person name="Moru K."/>
            <person name="Mozes J."/>
            <person name="Mulrain L."/>
            <person name="Munson G."/>
            <person name="Naylor J."/>
            <person name="Newes C."/>
            <person name="Nguyen C."/>
            <person name="Nguyen N."/>
            <person name="Nguyen T."/>
            <person name="Nicol R."/>
            <person name="Nielsen C."/>
            <person name="Nizzari M."/>
            <person name="Norbu C."/>
            <person name="Norbu N."/>
            <person name="O'donnell P."/>
            <person name="Okoawo O."/>
            <person name="O'leary S."/>
            <person name="Omotosho B."/>
            <person name="O'neill K."/>
            <person name="Osman S."/>
            <person name="Parker S."/>
            <person name="Perrin D."/>
            <person name="Phunkhang P."/>
            <person name="Piqani B."/>
            <person name="Purcell S."/>
            <person name="Rachupka T."/>
            <person name="Ramasamy U."/>
            <person name="Rameau R."/>
            <person name="Ray V."/>
            <person name="Raymond C."/>
            <person name="Retta R."/>
            <person name="Richardson S."/>
            <person name="Rise C."/>
            <person name="Rodriguez J."/>
            <person name="Rogers J."/>
            <person name="Rogov P."/>
            <person name="Rutman M."/>
            <person name="Schupbach R."/>
            <person name="Seaman C."/>
            <person name="Settipalli S."/>
            <person name="Sharpe T."/>
            <person name="Sheridan J."/>
            <person name="Sherpa N."/>
            <person name="Shi J."/>
            <person name="Smirnov S."/>
            <person name="Smith C."/>
            <person name="Sougnez C."/>
            <person name="Spencer B."/>
            <person name="Stalker J."/>
            <person name="Stange-thomann N."/>
            <person name="Stavropoulos S."/>
            <person name="Stetson K."/>
            <person name="Stone C."/>
            <person name="Stone S."/>
            <person name="Stubbs M."/>
            <person name="Talamas J."/>
            <person name="Tchuinga P."/>
            <person name="Tenzing P."/>
            <person name="Tesfaye S."/>
            <person name="Theodore J."/>
            <person name="Thoulutsang Y."/>
            <person name="Topham K."/>
            <person name="Towey S."/>
            <person name="Tsamla T."/>
            <person name="Tsomo N."/>
            <person name="Vallee D."/>
            <person name="Vassiliev H."/>
            <person name="Venkataraman V."/>
            <person name="Vinson J."/>
            <person name="Vo A."/>
            <person name="Wade C."/>
            <person name="Wang S."/>
            <person name="Wangchuk T."/>
            <person name="Wangdi T."/>
            <person name="Whittaker C."/>
            <person name="Wilkinson J."/>
            <person name="Wu Y."/>
            <person name="Wyman D."/>
            <person name="Yadav S."/>
            <person name="Yang S."/>
            <person name="Yang X."/>
            <person name="Yeager S."/>
            <person name="Yee E."/>
            <person name="Young G."/>
            <person name="Zainoun J."/>
            <person name="Zembeck L."/>
            <person name="Zimmer A."/>
            <person name="Zody M."/>
            <person name="Lander E."/>
        </authorList>
    </citation>
    <scope>NUCLEOTIDE SEQUENCE [LARGE SCALE GENOMIC DNA]</scope>
</reference>
<dbReference type="Proteomes" id="UP000007875">
    <property type="component" value="Unassembled WGS sequence"/>
</dbReference>
<evidence type="ECO:0000313" key="1">
    <source>
        <dbReference type="Ensembl" id="ENSCSAVP00000017977.1"/>
    </source>
</evidence>
<evidence type="ECO:0000313" key="2">
    <source>
        <dbReference type="Proteomes" id="UP000007875"/>
    </source>
</evidence>